<proteinExistence type="predicted"/>
<dbReference type="EMBL" id="LN713926">
    <property type="protein sequence ID" value="CEK42005.1"/>
    <property type="molecule type" value="Genomic_DNA"/>
</dbReference>
<feature type="chain" id="PRO_5005186792" description="SPOR domain-containing protein" evidence="2">
    <location>
        <begin position="26"/>
        <end position="636"/>
    </location>
</feature>
<reference evidence="3" key="2">
    <citation type="submission" date="2015-06" db="EMBL/GenBank/DDBJ databases">
        <title>Environmentally co-occuring mercury resistance plasmids are genetically and phenotypically diverse and confer variable context-dependent fitness effects.</title>
        <authorList>
            <person name="Hall J.P.J."/>
            <person name="Harrison E."/>
            <person name="Lilley A.K."/>
            <person name="Paterson S."/>
            <person name="Spiers A.J."/>
            <person name="Brockhurst M.A."/>
        </authorList>
    </citation>
    <scope>NUCLEOTIDE SEQUENCE [LARGE SCALE GENOMIC DNA]</scope>
    <source>
        <strain evidence="3">SBW25</strain>
        <plasmid evidence="3">pQBR57</plasmid>
    </source>
</reference>
<name>A0A0G4E433_PSEFS</name>
<sequence>MRSHFFVLSLLTTAILLGGCSSYQAPEVGLTQPTSKYDDRMLDSLGSQQYTEQQMLYVRKVKSLEQNLDTLDEKRKALEASMSVSQLEAGVGKLQAGDSEAARMTDFASATHDSQTRIARESAEHAVKQSLIENDRDRQLMKAELDTNRRLVELDQKYSLSIQSAHSQTDKARLQGELEVEKAKAEAQKKKAVIEAQSTGDISRLEQDYQTRISEAQHSAAVYSQAATQQSQSQQIKVALANADARRRVQADMAATQDSMTNLESEKQSAAQALRDQISKLNEQIIALQGRVTSIESGYDAKIAVQQARLNGFRDQNQQLADVEQSLINAPVMTSSQPLGDAASRDAQRLESELKQATRSIQVRKANQLAEVDQQLSRELDALSVRLNSMSVSAPAGDHEATARIDKAASESVIRSELAERRTQINNDARTQIAELVVKSEIAKAGVVAPVLTNRAVYSGSYGDRPEAFAARDSASTRELVAKAKVALKPVVIAKVAPTASAIQPGTHDIPSVAPLIIASSFEPKAPRPSPGQVDDVVIASGVMAGGGSLKPLVVAPSATTYAVVYRYSEKGSADKFMNYLKAYGVTDFTYRYSEKLSQHILLMGKYTSKDQAASRVAFLNKTTSTANAQVVEADL</sequence>
<reference evidence="3" key="1">
    <citation type="submission" date="2014-12" db="EMBL/GenBank/DDBJ databases">
        <authorList>
            <person name="Hall J."/>
        </authorList>
    </citation>
    <scope>NUCLEOTIDE SEQUENCE [LARGE SCALE GENOMIC DNA]</scope>
    <source>
        <strain evidence="3">SBW25</strain>
        <plasmid evidence="3">pQBR57</plasmid>
    </source>
</reference>
<evidence type="ECO:0000313" key="3">
    <source>
        <dbReference type="EMBL" id="CEK42005.1"/>
    </source>
</evidence>
<evidence type="ECO:0000256" key="1">
    <source>
        <dbReference type="SAM" id="Coils"/>
    </source>
</evidence>
<dbReference type="RefSeq" id="WP_192963227.1">
    <property type="nucleotide sequence ID" value="NZ_LN713926.1"/>
</dbReference>
<keyword evidence="2" id="KW-0732">Signal</keyword>
<keyword evidence="1" id="KW-0175">Coiled coil</keyword>
<evidence type="ECO:0008006" key="4">
    <source>
        <dbReference type="Google" id="ProtNLM"/>
    </source>
</evidence>
<feature type="coiled-coil region" evidence="1">
    <location>
        <begin position="246"/>
        <end position="291"/>
    </location>
</feature>
<organism evidence="3">
    <name type="scientific">Pseudomonas fluorescens (strain SBW25)</name>
    <dbReference type="NCBI Taxonomy" id="216595"/>
    <lineage>
        <taxon>Bacteria</taxon>
        <taxon>Pseudomonadati</taxon>
        <taxon>Pseudomonadota</taxon>
        <taxon>Gammaproteobacteria</taxon>
        <taxon>Pseudomonadales</taxon>
        <taxon>Pseudomonadaceae</taxon>
        <taxon>Pseudomonas</taxon>
    </lineage>
</organism>
<dbReference type="AlphaFoldDB" id="A0A0G4E433"/>
<evidence type="ECO:0000256" key="2">
    <source>
        <dbReference type="SAM" id="SignalP"/>
    </source>
</evidence>
<gene>
    <name evidence="3" type="ORF">PQBR57_0052</name>
</gene>
<dbReference type="PROSITE" id="PS51257">
    <property type="entry name" value="PROKAR_LIPOPROTEIN"/>
    <property type="match status" value="1"/>
</dbReference>
<protein>
    <recommendedName>
        <fullName evidence="4">SPOR domain-containing protein</fullName>
    </recommendedName>
</protein>
<feature type="signal peptide" evidence="2">
    <location>
        <begin position="1"/>
        <end position="25"/>
    </location>
</feature>
<keyword evidence="3" id="KW-0614">Plasmid</keyword>
<accession>A0A0G4E433</accession>
<feature type="coiled-coil region" evidence="1">
    <location>
        <begin position="340"/>
        <end position="367"/>
    </location>
</feature>
<geneLocation type="plasmid" evidence="3">
    <name>pQBR57</name>
</geneLocation>